<evidence type="ECO:0000259" key="3">
    <source>
        <dbReference type="Pfam" id="PF18289"/>
    </source>
</evidence>
<accession>A0ABQ9DAN4</accession>
<keyword evidence="5" id="KW-1185">Reference proteome</keyword>
<evidence type="ECO:0000313" key="5">
    <source>
        <dbReference type="Proteomes" id="UP001145742"/>
    </source>
</evidence>
<dbReference type="InterPro" id="IPR026295">
    <property type="entry name" value="CCD81"/>
</dbReference>
<reference evidence="4" key="1">
    <citation type="submission" date="2019-10" db="EMBL/GenBank/DDBJ databases">
        <authorList>
            <person name="Soares A.E.R."/>
            <person name="Aleixo A."/>
            <person name="Schneider P."/>
            <person name="Miyaki C.Y."/>
            <person name="Schneider M.P."/>
            <person name="Mello C."/>
            <person name="Vasconcelos A.T.R."/>
        </authorList>
    </citation>
    <scope>NUCLEOTIDE SEQUENCE</scope>
    <source>
        <tissue evidence="4">Muscle</tissue>
    </source>
</reference>
<dbReference type="PANTHER" id="PTHR14362">
    <property type="entry name" value="COILED-COIL DOMAIN-CONTAINING PROTEIN 81"/>
    <property type="match status" value="1"/>
</dbReference>
<feature type="compositionally biased region" description="Basic and acidic residues" evidence="1">
    <location>
        <begin position="468"/>
        <end position="480"/>
    </location>
</feature>
<name>A0ABQ9DAN4_9PASS</name>
<feature type="compositionally biased region" description="Polar residues" evidence="1">
    <location>
        <begin position="257"/>
        <end position="266"/>
    </location>
</feature>
<dbReference type="Pfam" id="PF14908">
    <property type="entry name" value="HU-CCDC81_euk_1"/>
    <property type="match status" value="1"/>
</dbReference>
<dbReference type="Proteomes" id="UP001145742">
    <property type="component" value="Unassembled WGS sequence"/>
</dbReference>
<evidence type="ECO:0000256" key="1">
    <source>
        <dbReference type="SAM" id="MobiDB-lite"/>
    </source>
</evidence>
<organism evidence="4 5">
    <name type="scientific">Willisornis vidua</name>
    <name type="common">Xingu scale-backed antbird</name>
    <dbReference type="NCBI Taxonomy" id="1566151"/>
    <lineage>
        <taxon>Eukaryota</taxon>
        <taxon>Metazoa</taxon>
        <taxon>Chordata</taxon>
        <taxon>Craniata</taxon>
        <taxon>Vertebrata</taxon>
        <taxon>Euteleostomi</taxon>
        <taxon>Archelosauria</taxon>
        <taxon>Archosauria</taxon>
        <taxon>Dinosauria</taxon>
        <taxon>Saurischia</taxon>
        <taxon>Theropoda</taxon>
        <taxon>Coelurosauria</taxon>
        <taxon>Aves</taxon>
        <taxon>Neognathae</taxon>
        <taxon>Neoaves</taxon>
        <taxon>Telluraves</taxon>
        <taxon>Australaves</taxon>
        <taxon>Passeriformes</taxon>
        <taxon>Thamnophilidae</taxon>
        <taxon>Willisornis</taxon>
    </lineage>
</organism>
<dbReference type="PANTHER" id="PTHR14362:SF2">
    <property type="entry name" value="COILED-COIL DOMAIN-CONTAINING PROTEIN 81"/>
    <property type="match status" value="1"/>
</dbReference>
<dbReference type="InterPro" id="IPR040673">
    <property type="entry name" value="CCDC81_HU_dom_2"/>
</dbReference>
<comment type="caution">
    <text evidence="4">The sequence shown here is derived from an EMBL/GenBank/DDBJ whole genome shotgun (WGS) entry which is preliminary data.</text>
</comment>
<feature type="domain" description="CCDC81 HU" evidence="3">
    <location>
        <begin position="101"/>
        <end position="171"/>
    </location>
</feature>
<feature type="region of interest" description="Disordered" evidence="1">
    <location>
        <begin position="456"/>
        <end position="480"/>
    </location>
</feature>
<evidence type="ECO:0000259" key="2">
    <source>
        <dbReference type="Pfam" id="PF14908"/>
    </source>
</evidence>
<evidence type="ECO:0000313" key="4">
    <source>
        <dbReference type="EMBL" id="KAJ7415471.1"/>
    </source>
</evidence>
<evidence type="ECO:0008006" key="6">
    <source>
        <dbReference type="Google" id="ProtNLM"/>
    </source>
</evidence>
<feature type="domain" description="CCDC81 HU" evidence="2">
    <location>
        <begin position="11"/>
        <end position="88"/>
    </location>
</feature>
<dbReference type="Pfam" id="PF18289">
    <property type="entry name" value="HU-CCDC81_euk_2"/>
    <property type="match status" value="1"/>
</dbReference>
<protein>
    <recommendedName>
        <fullName evidence="6">CCD81 protein</fullName>
    </recommendedName>
</protein>
<dbReference type="EMBL" id="WHWB01033945">
    <property type="protein sequence ID" value="KAJ7415471.1"/>
    <property type="molecule type" value="Genomic_DNA"/>
</dbReference>
<sequence length="480" mass="54299">MQNYLLSNSIGPEELPTLKELSTSEICKVWSGASRYIRRQLLQKRAVEIGVGTFALVPVHASVEEGKILPVERPVFTMSKPLRTFYNLESDETKIPDETSIVHLDFEEIAADTHFRREIVEQCIHETLLCFAGALRDNKEVEFSFKGIGILAVRRKVVSMTFFDRCLLKLDMTGNMLKALLEDSNMMRIVAFPGQNDFSRVSQDEVITLPSLVVEIPHQPLAPLTSLKPSRESAPWGGGSRRVSVLDPVFLARRRVSQASQQSMESDQSKDRETGQGGFLPVIQEKTQEVLKQPTPPAQLLRQLKHPECAPQPSGMVHPRGTRSLYTEREERELQLLMASRRPEVEAEVWRKYFGNRTRQDTEQGQTSCPYVFEDPYRPSRLLRQAYAEKLKERGRSMARQSMLEQQEELQLLRKVLKDKGVQTGLLEPCEEGLGTSNPTEEMQAAPERLLAQCSPFSTRELPGTGGRGKECRSKGECAK</sequence>
<gene>
    <name evidence="4" type="ORF">WISP_78190</name>
</gene>
<proteinExistence type="predicted"/>
<dbReference type="InterPro" id="IPR028034">
    <property type="entry name" value="HU-CCDC81"/>
</dbReference>
<feature type="region of interest" description="Disordered" evidence="1">
    <location>
        <begin position="257"/>
        <end position="276"/>
    </location>
</feature>